<dbReference type="InterPro" id="IPR003370">
    <property type="entry name" value="Chromate_transpt"/>
</dbReference>
<reference evidence="8" key="1">
    <citation type="submission" date="2022-08" db="EMBL/GenBank/DDBJ databases">
        <title>Alicyclobacillus dauci DSM2870, complete genome.</title>
        <authorList>
            <person name="Wang Q."/>
            <person name="Cai R."/>
            <person name="Wang Z."/>
        </authorList>
    </citation>
    <scope>NUCLEOTIDE SEQUENCE</scope>
    <source>
        <strain evidence="8">DSM 28700</strain>
    </source>
</reference>
<dbReference type="EMBL" id="CP104064">
    <property type="protein sequence ID" value="WAH37262.1"/>
    <property type="molecule type" value="Genomic_DNA"/>
</dbReference>
<feature type="transmembrane region" description="Helical" evidence="7">
    <location>
        <begin position="112"/>
        <end position="132"/>
    </location>
</feature>
<evidence type="ECO:0000256" key="7">
    <source>
        <dbReference type="SAM" id="Phobius"/>
    </source>
</evidence>
<dbReference type="PANTHER" id="PTHR43663">
    <property type="entry name" value="CHROMATE TRANSPORT PROTEIN-RELATED"/>
    <property type="match status" value="1"/>
</dbReference>
<dbReference type="InterPro" id="IPR052518">
    <property type="entry name" value="CHR_Transporter"/>
</dbReference>
<evidence type="ECO:0000256" key="2">
    <source>
        <dbReference type="ARBA" id="ARBA00005262"/>
    </source>
</evidence>
<dbReference type="Proteomes" id="UP001164803">
    <property type="component" value="Chromosome"/>
</dbReference>
<feature type="transmembrane region" description="Helical" evidence="7">
    <location>
        <begin position="75"/>
        <end position="100"/>
    </location>
</feature>
<comment type="similarity">
    <text evidence="2">Belongs to the chromate ion transporter (CHR) (TC 2.A.51) family.</text>
</comment>
<dbReference type="RefSeq" id="WP_268044736.1">
    <property type="nucleotide sequence ID" value="NZ_CP104064.1"/>
</dbReference>
<evidence type="ECO:0000256" key="3">
    <source>
        <dbReference type="ARBA" id="ARBA00022475"/>
    </source>
</evidence>
<gene>
    <name evidence="8" type="ORF">NZD86_01555</name>
</gene>
<sequence length="183" mass="19928">MLALWWKLFLGFFIANILGYGGGPSTIPLMQAQIVHHYGWMSNAQFANLLAIANALPGPIATKIATALGYQVGGVVGIVVAIIATVVPSALLLIVLLRVLNRFRDSRVVKGMTRLIQPAITILMLLMTWELFHSSTSQLGIFQSLILAVIAFLLIEWRKVHPAFVIIGAFVYGGLLVPHIPAF</sequence>
<keyword evidence="6 7" id="KW-0472">Membrane</keyword>
<feature type="transmembrane region" description="Helical" evidence="7">
    <location>
        <begin position="138"/>
        <end position="155"/>
    </location>
</feature>
<protein>
    <submittedName>
        <fullName evidence="8">Chromate transporter</fullName>
    </submittedName>
</protein>
<keyword evidence="9" id="KW-1185">Reference proteome</keyword>
<keyword evidence="3" id="KW-1003">Cell membrane</keyword>
<name>A0ABY6Z336_9BACL</name>
<evidence type="ECO:0000313" key="8">
    <source>
        <dbReference type="EMBL" id="WAH37262.1"/>
    </source>
</evidence>
<accession>A0ABY6Z336</accession>
<evidence type="ECO:0000256" key="1">
    <source>
        <dbReference type="ARBA" id="ARBA00004651"/>
    </source>
</evidence>
<keyword evidence="4 7" id="KW-0812">Transmembrane</keyword>
<dbReference type="Pfam" id="PF02417">
    <property type="entry name" value="Chromate_transp"/>
    <property type="match status" value="1"/>
</dbReference>
<dbReference type="PANTHER" id="PTHR43663:SF1">
    <property type="entry name" value="CHROMATE TRANSPORTER"/>
    <property type="match status" value="1"/>
</dbReference>
<feature type="transmembrane region" description="Helical" evidence="7">
    <location>
        <begin position="162"/>
        <end position="180"/>
    </location>
</feature>
<evidence type="ECO:0000256" key="5">
    <source>
        <dbReference type="ARBA" id="ARBA00022989"/>
    </source>
</evidence>
<proteinExistence type="inferred from homology"/>
<evidence type="ECO:0000256" key="4">
    <source>
        <dbReference type="ARBA" id="ARBA00022692"/>
    </source>
</evidence>
<comment type="subcellular location">
    <subcellularLocation>
        <location evidence="1">Cell membrane</location>
        <topology evidence="1">Multi-pass membrane protein</topology>
    </subcellularLocation>
</comment>
<evidence type="ECO:0000256" key="6">
    <source>
        <dbReference type="ARBA" id="ARBA00023136"/>
    </source>
</evidence>
<evidence type="ECO:0000313" key="9">
    <source>
        <dbReference type="Proteomes" id="UP001164803"/>
    </source>
</evidence>
<keyword evidence="5 7" id="KW-1133">Transmembrane helix</keyword>
<organism evidence="8 9">
    <name type="scientific">Alicyclobacillus dauci</name>
    <dbReference type="NCBI Taxonomy" id="1475485"/>
    <lineage>
        <taxon>Bacteria</taxon>
        <taxon>Bacillati</taxon>
        <taxon>Bacillota</taxon>
        <taxon>Bacilli</taxon>
        <taxon>Bacillales</taxon>
        <taxon>Alicyclobacillaceae</taxon>
        <taxon>Alicyclobacillus</taxon>
    </lineage>
</organism>